<evidence type="ECO:0000256" key="1">
    <source>
        <dbReference type="ARBA" id="ARBA00006485"/>
    </source>
</evidence>
<feature type="domain" description="Protein kinase" evidence="8">
    <location>
        <begin position="132"/>
        <end position="414"/>
    </location>
</feature>
<dbReference type="PROSITE" id="PS00108">
    <property type="entry name" value="PROTEIN_KINASE_ST"/>
    <property type="match status" value="1"/>
</dbReference>
<reference evidence="10" key="1">
    <citation type="journal article" date="2013" name="Science">
        <title>The Amborella genome and the evolution of flowering plants.</title>
        <authorList>
            <consortium name="Amborella Genome Project"/>
        </authorList>
    </citation>
    <scope>NUCLEOTIDE SEQUENCE [LARGE SCALE GENOMIC DNA]</scope>
</reference>
<comment type="similarity">
    <text evidence="1">Belongs to the protein kinase superfamily. CMGC Ser/Thr protein kinase family. CDC2/CDKX subfamily.</text>
</comment>
<feature type="region of interest" description="Disordered" evidence="7">
    <location>
        <begin position="1"/>
        <end position="25"/>
    </location>
</feature>
<sequence>MGCVQGKPLSPKDGERAGGGGGGGGGGGLGKLKLQNGYIGAGYVHGRRPLLAKRDCLGLRQRAEAVEEGRAVTREGERGALMQERGVLTQRLSPKVVHGILDEVADGWPQWLVENVPREVLVGLVPKSAESYDKLDKIGQGTYSNVYKARDRVTRKIVALKKVRFDTSESESVRFMAREIMILQKLDHPNIIKLEGLATSRMPYSLYLVFDFMQSDLSRVISRPDQKLTEPQVKCYMQQLLSGLQHCHERGILHRDIKGSNLLVDKHGALKIADFGLANYFKPNQKDPLTSRVVTLWYRAPELLLGATDYGVGIDLWSAGCLLAEMFVGRPIMPGRNEVEQLHKIFKLCGSPSDDYWRKLKLSTSFRLHQPYKSNIIDAFKDFPASSLSLLTKLLALDPTERGTASTALQSDFFSTSPLACDLSGLPNFYKEEENERLQFSARKKHSISKAKRQSRMHRESRVKKIQVTNKNTTDSGSSREFNFGLGESGTLDVTLWLHPNHLYGEPVLRHN</sequence>
<dbReference type="InterPro" id="IPR050108">
    <property type="entry name" value="CDK"/>
</dbReference>
<keyword evidence="10" id="KW-1185">Reference proteome</keyword>
<dbReference type="HOGENOM" id="CLU_000288_78_7_1"/>
<dbReference type="Gramene" id="ERN17932">
    <property type="protein sequence ID" value="ERN17932"/>
    <property type="gene ID" value="AMTR_s00046p00030250"/>
</dbReference>
<dbReference type="SUPFAM" id="SSF56112">
    <property type="entry name" value="Protein kinase-like (PK-like)"/>
    <property type="match status" value="1"/>
</dbReference>
<dbReference type="PANTHER" id="PTHR24056">
    <property type="entry name" value="CELL DIVISION PROTEIN KINASE"/>
    <property type="match status" value="1"/>
</dbReference>
<dbReference type="EMBL" id="KI392290">
    <property type="protein sequence ID" value="ERN17932.1"/>
    <property type="molecule type" value="Genomic_DNA"/>
</dbReference>
<dbReference type="PANTHER" id="PTHR24056:SF221">
    <property type="entry name" value="OS02G0304500 PROTEIN"/>
    <property type="match status" value="1"/>
</dbReference>
<dbReference type="eggNOG" id="KOG0600">
    <property type="taxonomic scope" value="Eukaryota"/>
</dbReference>
<dbReference type="PROSITE" id="PS50011">
    <property type="entry name" value="PROTEIN_KINASE_DOM"/>
    <property type="match status" value="1"/>
</dbReference>
<evidence type="ECO:0000256" key="3">
    <source>
        <dbReference type="ARBA" id="ARBA00022741"/>
    </source>
</evidence>
<dbReference type="GO" id="GO:0005524">
    <property type="term" value="F:ATP binding"/>
    <property type="evidence" value="ECO:0007669"/>
    <property type="project" value="UniProtKB-UniRule"/>
</dbReference>
<evidence type="ECO:0000256" key="4">
    <source>
        <dbReference type="ARBA" id="ARBA00022777"/>
    </source>
</evidence>
<dbReference type="Pfam" id="PF00069">
    <property type="entry name" value="Pkinase"/>
    <property type="match status" value="1"/>
</dbReference>
<protein>
    <recommendedName>
        <fullName evidence="8">Protein kinase domain-containing protein</fullName>
    </recommendedName>
</protein>
<keyword evidence="3 6" id="KW-0547">Nucleotide-binding</keyword>
<organism evidence="9 10">
    <name type="scientific">Amborella trichopoda</name>
    <dbReference type="NCBI Taxonomy" id="13333"/>
    <lineage>
        <taxon>Eukaryota</taxon>
        <taxon>Viridiplantae</taxon>
        <taxon>Streptophyta</taxon>
        <taxon>Embryophyta</taxon>
        <taxon>Tracheophyta</taxon>
        <taxon>Spermatophyta</taxon>
        <taxon>Magnoliopsida</taxon>
        <taxon>Amborellales</taxon>
        <taxon>Amborellaceae</taxon>
        <taxon>Amborella</taxon>
    </lineage>
</organism>
<dbReference type="Gene3D" id="1.10.510.10">
    <property type="entry name" value="Transferase(Phosphotransferase) domain 1"/>
    <property type="match status" value="1"/>
</dbReference>
<dbReference type="Proteomes" id="UP000017836">
    <property type="component" value="Unassembled WGS sequence"/>
</dbReference>
<dbReference type="CDD" id="cd07840">
    <property type="entry name" value="STKc_CDK9_like"/>
    <property type="match status" value="1"/>
</dbReference>
<keyword evidence="5 6" id="KW-0067">ATP-binding</keyword>
<evidence type="ECO:0000256" key="6">
    <source>
        <dbReference type="PROSITE-ProRule" id="PRU10141"/>
    </source>
</evidence>
<dbReference type="GO" id="GO:0008353">
    <property type="term" value="F:RNA polymerase II CTD heptapeptide repeat kinase activity"/>
    <property type="evidence" value="ECO:0000318"/>
    <property type="project" value="GO_Central"/>
</dbReference>
<dbReference type="GO" id="GO:0032968">
    <property type="term" value="P:positive regulation of transcription elongation by RNA polymerase II"/>
    <property type="evidence" value="ECO:0000318"/>
    <property type="project" value="GO_Central"/>
</dbReference>
<dbReference type="InterPro" id="IPR011009">
    <property type="entry name" value="Kinase-like_dom_sf"/>
</dbReference>
<dbReference type="InterPro" id="IPR017441">
    <property type="entry name" value="Protein_kinase_ATP_BS"/>
</dbReference>
<proteinExistence type="inferred from homology"/>
<dbReference type="FunFam" id="1.10.510.10:FF:000620">
    <property type="entry name" value="Putative serine/threonine-protein kinase"/>
    <property type="match status" value="1"/>
</dbReference>
<evidence type="ECO:0000313" key="9">
    <source>
        <dbReference type="EMBL" id="ERN17932.1"/>
    </source>
</evidence>
<dbReference type="Gene3D" id="3.30.200.20">
    <property type="entry name" value="Phosphorylase Kinase, domain 1"/>
    <property type="match status" value="1"/>
</dbReference>
<keyword evidence="4" id="KW-0418">Kinase</keyword>
<evidence type="ECO:0000259" key="8">
    <source>
        <dbReference type="PROSITE" id="PS50011"/>
    </source>
</evidence>
<feature type="binding site" evidence="6">
    <location>
        <position position="161"/>
    </location>
    <ligand>
        <name>ATP</name>
        <dbReference type="ChEBI" id="CHEBI:30616"/>
    </ligand>
</feature>
<dbReference type="PROSITE" id="PS00107">
    <property type="entry name" value="PROTEIN_KINASE_ATP"/>
    <property type="match status" value="1"/>
</dbReference>
<evidence type="ECO:0000256" key="5">
    <source>
        <dbReference type="ARBA" id="ARBA00022840"/>
    </source>
</evidence>
<evidence type="ECO:0000256" key="7">
    <source>
        <dbReference type="SAM" id="MobiDB-lite"/>
    </source>
</evidence>
<gene>
    <name evidence="9" type="ORF">AMTR_s00046p00030250</name>
</gene>
<dbReference type="GO" id="GO:0000307">
    <property type="term" value="C:cyclin-dependent protein kinase holoenzyme complex"/>
    <property type="evidence" value="ECO:0000318"/>
    <property type="project" value="GO_Central"/>
</dbReference>
<dbReference type="STRING" id="13333.U5D925"/>
<dbReference type="FunFam" id="3.30.200.20:FF:000021">
    <property type="entry name" value="probable serine/threonine-protein kinase At1g54610"/>
    <property type="match status" value="1"/>
</dbReference>
<name>U5D925_AMBTC</name>
<dbReference type="SMART" id="SM00220">
    <property type="entry name" value="S_TKc"/>
    <property type="match status" value="1"/>
</dbReference>
<dbReference type="InterPro" id="IPR000719">
    <property type="entry name" value="Prot_kinase_dom"/>
</dbReference>
<keyword evidence="2" id="KW-0808">Transferase</keyword>
<dbReference type="GO" id="GO:0005634">
    <property type="term" value="C:nucleus"/>
    <property type="evidence" value="ECO:0000318"/>
    <property type="project" value="GO_Central"/>
</dbReference>
<accession>U5D925</accession>
<dbReference type="InterPro" id="IPR008271">
    <property type="entry name" value="Ser/Thr_kinase_AS"/>
</dbReference>
<dbReference type="AlphaFoldDB" id="U5D925"/>
<evidence type="ECO:0000313" key="10">
    <source>
        <dbReference type="Proteomes" id="UP000017836"/>
    </source>
</evidence>
<dbReference type="OMA" id="PRENDWN"/>
<evidence type="ECO:0000256" key="2">
    <source>
        <dbReference type="ARBA" id="ARBA00022679"/>
    </source>
</evidence>